<feature type="region of interest" description="Disordered" evidence="1">
    <location>
        <begin position="27"/>
        <end position="71"/>
    </location>
</feature>
<evidence type="ECO:0000313" key="2">
    <source>
        <dbReference type="Proteomes" id="UP001318040"/>
    </source>
</evidence>
<dbReference type="InterPro" id="IPR043549">
    <property type="entry name" value="C2C4C/C2C4D"/>
</dbReference>
<sequence>MHARAAPTSSMVVTPHSIPQFFIPHAANTAAAASEQRSEKPREHPNPERTRRAVALSSSPASSTHDLQGTRLTDKAEATGHDWASSASALAPLDVTEATSPLPHLPRITTPYGFQTLAHSPNTRRKESLFFEPGGGGGGSSPGAADAALLLRSMTLLRAGGSRARSRSASPRPSASRRAPGTGGAAGGGGGGGHLREEPASLSARAMSCEVLHGDAASCGVHFDALAGSAGGVPLITVSRPDGGPQVAGPEAKKGAGKLHLRGIIRRHIPGLRLSRSPGSFKASPSATGNA</sequence>
<dbReference type="RefSeq" id="XP_032824722.1">
    <property type="nucleotide sequence ID" value="XM_032968831.1"/>
</dbReference>
<proteinExistence type="predicted"/>
<feature type="region of interest" description="Disordered" evidence="1">
    <location>
        <begin position="160"/>
        <end position="197"/>
    </location>
</feature>
<feature type="compositionally biased region" description="Gly residues" evidence="1">
    <location>
        <begin position="181"/>
        <end position="193"/>
    </location>
</feature>
<dbReference type="KEGG" id="pmrn:116950773"/>
<protein>
    <submittedName>
        <fullName evidence="3">C2 calcium-dependent domain-containing protein 4C-like</fullName>
    </submittedName>
</protein>
<dbReference type="AlphaFoldDB" id="A0AAJ7X8A3"/>
<organism evidence="2 3">
    <name type="scientific">Petromyzon marinus</name>
    <name type="common">Sea lamprey</name>
    <dbReference type="NCBI Taxonomy" id="7757"/>
    <lineage>
        <taxon>Eukaryota</taxon>
        <taxon>Metazoa</taxon>
        <taxon>Chordata</taxon>
        <taxon>Craniata</taxon>
        <taxon>Vertebrata</taxon>
        <taxon>Cyclostomata</taxon>
        <taxon>Hyperoartia</taxon>
        <taxon>Petromyzontiformes</taxon>
        <taxon>Petromyzontidae</taxon>
        <taxon>Petromyzon</taxon>
    </lineage>
</organism>
<reference evidence="3" key="1">
    <citation type="submission" date="2025-08" db="UniProtKB">
        <authorList>
            <consortium name="RefSeq"/>
        </authorList>
    </citation>
    <scope>IDENTIFICATION</scope>
    <source>
        <tissue evidence="3">Sperm</tissue>
    </source>
</reference>
<gene>
    <name evidence="3" type="primary">LOC116950773</name>
</gene>
<feature type="compositionally biased region" description="Polar residues" evidence="1">
    <location>
        <begin position="56"/>
        <end position="71"/>
    </location>
</feature>
<keyword evidence="2" id="KW-1185">Reference proteome</keyword>
<dbReference type="PANTHER" id="PTHR46291">
    <property type="entry name" value="C2 DOMAIN-CONTAINING PROTEIN"/>
    <property type="match status" value="1"/>
</dbReference>
<evidence type="ECO:0000256" key="1">
    <source>
        <dbReference type="SAM" id="MobiDB-lite"/>
    </source>
</evidence>
<feature type="compositionally biased region" description="Low complexity" evidence="1">
    <location>
        <begin position="160"/>
        <end position="180"/>
    </location>
</feature>
<dbReference type="PANTHER" id="PTHR46291:SF4">
    <property type="entry name" value="C2 CALCIUM-DEPENDENT DOMAIN-CONTAINING PROTEIN 4C-LIKE"/>
    <property type="match status" value="1"/>
</dbReference>
<feature type="compositionally biased region" description="Basic and acidic residues" evidence="1">
    <location>
        <begin position="36"/>
        <end position="51"/>
    </location>
</feature>
<evidence type="ECO:0000313" key="3">
    <source>
        <dbReference type="RefSeq" id="XP_032824722.1"/>
    </source>
</evidence>
<accession>A0AAJ7X8A3</accession>
<name>A0AAJ7X8A3_PETMA</name>
<dbReference type="Proteomes" id="UP001318040">
    <property type="component" value="Chromosome 40"/>
</dbReference>